<sequence>MEPVAIENRPYPYFATEANLLKGIKESAAEGLFKSFQLLLGKDVRENGVKFEVLLGVYSNVIQYIKFLETSLAVGCINTEFKDLRRMTNGKIQFKINVPTIAHGDGRRPTKQRQYIVLKTANKHHISTEMELAVLDLEILHSSQETALDVTEYIGAVKTITSALQFGVDALERGLVDTVLHVKLRSAPPMFIYKTLNDPTIVERGMKKTVKSDLVAMFKAHLVEHTFFLDKAQYASQSVQYVMTMLSDMAATVCNETVFKGIASYTTPSGEVVDGVLETTDNVMRKLLAMLGQSGNSIVGPASYASYVVRGDNLVTAVSYGRAMVAFDQFVSRLVDNPNATPSSVEDDLNAISSAAGLGQQNRMAIPSSVIRVGDKTIAVESLQNMYTEAQVPFPLNRRLQYSYYFPVGLHMPKPKYSTSNVIRGAENPLYQPVEAWVVNKNNTLLRFDYTCALRSLCHPKVHNPNPCAGALQAAFPEAPERMEAHGLEYEQPPHMNAHRLMFDYYNGKNVAHVTHIARKTSMSTDDLLHPSAHELLKLEVHPLFDFYAVGAPGARGVAYRATHRGMVGNIPQSLAPAGFQECRGDQFETAACLSHVVDAATIEVVQQSAFDPNYPVICYLIEAMVHGQEEKFVMNAQLIALVIESYWTNTGRLAFVNSFHMIKFICQHLGGAAVSKEVYGLYRRIYGEIVALEQALVKVAGHDDINRRHVGEYTNSLLDPSLLPPFVYNNVFGAFFNRVDRHAEVHVGNYAVDSYNDMAGILNVTDRMEDLVGRFVNLYNNRVDDDHEHRFQLDVGVFRDAENILVLEKIFYYVFLPVCTNGHVCGMGVDFNNLALALAYNGPVYAPAVNGADPILDHLENGTLRDLLQASDVAPTVDMIRTLATSFLTCPVNTQHARVKTRRDPGQAVATHERAKLVGQTLLVNGFAAFAISERNRPACETMFFPVPFHKFYSDPMVAATLQPMIADYVNQIPSQRDVLAFNVPPTIMAEYEEWHKSPMAQYARSCAPTPLSLSTMVCMHNKLSPVAFVNQAKNRIHPGFALTVVRTDEVLSENILYSSRASTSVFVGLPSVTRKEVRSDAVTFEIHHELATLNTSLGYSSILVPAHVASITTDMGVHCQDLFAMYPGEQFADREMHNYLKKKVGAAQGQHNGPDARHLLNAGFACHGPPGLSHGQLATCEVILTPVTADVSYFQSSNSPRGRASCVVSCEPYNAESAENFIYNHSLSDPAYEFRATVNPWASQLGSLGDVMYNASYKQMMAPGLYSPCRQFFNKEDLLKNNRGLYGLVNEYITRLGGAPATSGTDLQFVVINGTDVFLEQPCLFLQEAFPTLSASHRALIDEYMSYKQTHAPVHFNQHLIEEVAPVKRLFKQGNKLVY</sequence>
<dbReference type="PRINTS" id="PR00235">
    <property type="entry name" value="HSVCAPSIDMCP"/>
</dbReference>
<name>A0A0B4Q6L2_9GAMA</name>
<dbReference type="RefSeq" id="NP_042621.1">
    <property type="nucleotide sequence ID" value="NC_001650.2"/>
</dbReference>
<reference evidence="5 6" key="1">
    <citation type="journal article" date="2015" name="Genome Announc.">
        <title>Genome sequences of equid herpesviruses 2 and 5.</title>
        <authorList>
            <person name="Wilkie G.S."/>
            <person name="Kerr K."/>
            <person name="Stewart J.P."/>
            <person name="Studdert M.J."/>
            <person name="Davison A.J."/>
        </authorList>
    </citation>
    <scope>NUCLEOTIDE SEQUENCE [LARGE SCALE GENOMIC DNA]</scope>
    <source>
        <strain evidence="5">G9/92</strain>
    </source>
</reference>
<dbReference type="GeneID" id="1461080"/>
<dbReference type="GO" id="GO:0039622">
    <property type="term" value="C:T=16 icosahedral viral capsid"/>
    <property type="evidence" value="ECO:0007669"/>
    <property type="project" value="UniProtKB-KW"/>
</dbReference>
<dbReference type="Proteomes" id="UP000163076">
    <property type="component" value="Segment"/>
</dbReference>
<dbReference type="SMR" id="A0A0B4Q6L2"/>
<evidence type="ECO:0000256" key="2">
    <source>
        <dbReference type="ARBA" id="ARBA00022562"/>
    </source>
</evidence>
<proteinExistence type="inferred from homology"/>
<dbReference type="EMBL" id="KM924294">
    <property type="protein sequence ID" value="AIU39471.1"/>
    <property type="molecule type" value="Genomic_DNA"/>
</dbReference>
<dbReference type="InterPro" id="IPR000912">
    <property type="entry name" value="Herpes_MCP"/>
</dbReference>
<organism evidence="5 6">
    <name type="scientific">Equid gammaherpesvirus 2</name>
    <name type="common">Equine herpesvirus 2</name>
    <dbReference type="NCBI Taxonomy" id="12657"/>
    <lineage>
        <taxon>Viruses</taxon>
        <taxon>Duplodnaviria</taxon>
        <taxon>Heunggongvirae</taxon>
        <taxon>Peploviricota</taxon>
        <taxon>Herviviricetes</taxon>
        <taxon>Herpesvirales</taxon>
        <taxon>Orthoherpesviridae</taxon>
        <taxon>Gammaherpesvirinae</taxon>
        <taxon>Percavirus</taxon>
        <taxon>Percavirus equidgamma2</taxon>
    </lineage>
</organism>
<evidence type="ECO:0000256" key="1">
    <source>
        <dbReference type="ARBA" id="ARBA00022561"/>
    </source>
</evidence>
<accession>A0A0B4Q6L2</accession>
<keyword evidence="3" id="KW-1147">T=16 icosahedral capsid protein</keyword>
<gene>
    <name evidence="5" type="primary">ORF25</name>
</gene>
<protein>
    <submittedName>
        <fullName evidence="5">Major capsid protein</fullName>
    </submittedName>
</protein>
<evidence type="ECO:0000256" key="3">
    <source>
        <dbReference type="ARBA" id="ARBA00022680"/>
    </source>
</evidence>
<evidence type="ECO:0000256" key="4">
    <source>
        <dbReference type="ARBA" id="ARBA00022844"/>
    </source>
</evidence>
<keyword evidence="1" id="KW-0167">Capsid protein</keyword>
<evidence type="ECO:0000313" key="6">
    <source>
        <dbReference type="Proteomes" id="UP000163076"/>
    </source>
</evidence>
<dbReference type="HAMAP" id="MF_04016">
    <property type="entry name" value="HSV_MCP"/>
    <property type="match status" value="1"/>
</dbReference>
<dbReference type="GO" id="GO:0005198">
    <property type="term" value="F:structural molecule activity"/>
    <property type="evidence" value="ECO:0007669"/>
    <property type="project" value="InterPro"/>
</dbReference>
<keyword evidence="2" id="KW-1048">Host nucleus</keyword>
<dbReference type="InterPro" id="IPR023233">
    <property type="entry name" value="Herpes_MCP_upper_sf"/>
</dbReference>
<keyword evidence="4" id="KW-0946">Virion</keyword>
<dbReference type="KEGG" id="vg:1461080"/>
<evidence type="ECO:0000313" key="5">
    <source>
        <dbReference type="EMBL" id="AIU39471.1"/>
    </source>
</evidence>
<dbReference type="Pfam" id="PF03122">
    <property type="entry name" value="Herpes_MCP"/>
    <property type="match status" value="1"/>
</dbReference>
<dbReference type="SUPFAM" id="SSF103417">
    <property type="entry name" value="Major capsid protein VP5"/>
    <property type="match status" value="1"/>
</dbReference>